<accession>A0A2K3UX60</accession>
<dbReference type="Proteomes" id="UP000236379">
    <property type="component" value="Unassembled WGS sequence"/>
</dbReference>
<proteinExistence type="predicted"/>
<dbReference type="AlphaFoldDB" id="A0A2K3UX60"/>
<protein>
    <submittedName>
        <fullName evidence="1">Uncharacterized protein</fullName>
    </submittedName>
</protein>
<dbReference type="EMBL" id="PPPD01000001">
    <property type="protein sequence ID" value="PNY81133.1"/>
    <property type="molecule type" value="Genomic_DNA"/>
</dbReference>
<sequence length="103" mass="11436">MGKTTKARLNLTIDPDIYRETRRVFTAMDMNMSAFVEISLARFLETVRPLLPLLDEAESGQRDMADAKAALRIWLAHSVGQEIAETYRVVGHAPSGVQTTSEG</sequence>
<evidence type="ECO:0000313" key="1">
    <source>
        <dbReference type="EMBL" id="PNY81133.1"/>
    </source>
</evidence>
<dbReference type="OrthoDB" id="70579at2"/>
<dbReference type="RefSeq" id="WP_103311576.1">
    <property type="nucleotide sequence ID" value="NZ_PPPD01000001.1"/>
</dbReference>
<comment type="caution">
    <text evidence="1">The sequence shown here is derived from an EMBL/GenBank/DDBJ whole genome shotgun (WGS) entry which is preliminary data.</text>
</comment>
<name>A0A2K3UX60_9DEIO</name>
<gene>
    <name evidence="1" type="ORF">CVO96_06855</name>
</gene>
<organism evidence="1 2">
    <name type="scientific">Deinococcus koreensis</name>
    <dbReference type="NCBI Taxonomy" id="2054903"/>
    <lineage>
        <taxon>Bacteria</taxon>
        <taxon>Thermotogati</taxon>
        <taxon>Deinococcota</taxon>
        <taxon>Deinococci</taxon>
        <taxon>Deinococcales</taxon>
        <taxon>Deinococcaceae</taxon>
        <taxon>Deinococcus</taxon>
    </lineage>
</organism>
<reference evidence="1 2" key="1">
    <citation type="submission" date="2018-01" db="EMBL/GenBank/DDBJ databases">
        <title>Deinococcus koreensis sp. nov., a radiation-resistant bacterium isolated from river water.</title>
        <authorList>
            <person name="Choi A."/>
        </authorList>
    </citation>
    <scope>NUCLEOTIDE SEQUENCE [LARGE SCALE GENOMIC DNA]</scope>
    <source>
        <strain evidence="1 2">SJW1-2</strain>
    </source>
</reference>
<keyword evidence="2" id="KW-1185">Reference proteome</keyword>
<evidence type="ECO:0000313" key="2">
    <source>
        <dbReference type="Proteomes" id="UP000236379"/>
    </source>
</evidence>